<evidence type="ECO:0000256" key="1">
    <source>
        <dbReference type="SAM" id="MobiDB-lite"/>
    </source>
</evidence>
<dbReference type="RefSeq" id="WP_379781718.1">
    <property type="nucleotide sequence ID" value="NZ_JBHSMU010000008.1"/>
</dbReference>
<dbReference type="InterPro" id="IPR012347">
    <property type="entry name" value="Ferritin-like"/>
</dbReference>
<keyword evidence="2" id="KW-0732">Signal</keyword>
<organism evidence="4 5">
    <name type="scientific">Massilia niabensis</name>
    <dbReference type="NCBI Taxonomy" id="544910"/>
    <lineage>
        <taxon>Bacteria</taxon>
        <taxon>Pseudomonadati</taxon>
        <taxon>Pseudomonadota</taxon>
        <taxon>Betaproteobacteria</taxon>
        <taxon>Burkholderiales</taxon>
        <taxon>Oxalobacteraceae</taxon>
        <taxon>Telluria group</taxon>
        <taxon>Massilia</taxon>
    </lineage>
</organism>
<feature type="compositionally biased region" description="Low complexity" evidence="1">
    <location>
        <begin position="129"/>
        <end position="150"/>
    </location>
</feature>
<proteinExistence type="predicted"/>
<accession>A0ABW0L524</accession>
<dbReference type="Gene3D" id="1.20.1260.10">
    <property type="match status" value="1"/>
</dbReference>
<dbReference type="Proteomes" id="UP001596050">
    <property type="component" value="Unassembled WGS sequence"/>
</dbReference>
<feature type="region of interest" description="Disordered" evidence="1">
    <location>
        <begin position="36"/>
        <end position="152"/>
    </location>
</feature>
<protein>
    <submittedName>
        <fullName evidence="4">DUF4142 domain-containing protein</fullName>
    </submittedName>
</protein>
<keyword evidence="5" id="KW-1185">Reference proteome</keyword>
<name>A0ABW0L524_9BURK</name>
<evidence type="ECO:0000259" key="3">
    <source>
        <dbReference type="Pfam" id="PF13628"/>
    </source>
</evidence>
<dbReference type="EMBL" id="JBHSMU010000008">
    <property type="protein sequence ID" value="MFC5459661.1"/>
    <property type="molecule type" value="Genomic_DNA"/>
</dbReference>
<feature type="compositionally biased region" description="Low complexity" evidence="1">
    <location>
        <begin position="108"/>
        <end position="121"/>
    </location>
</feature>
<dbReference type="PANTHER" id="PTHR38593">
    <property type="entry name" value="BLR2558 PROTEIN"/>
    <property type="match status" value="1"/>
</dbReference>
<sequence>MQKNKALKGLLAVSVAAAMFSAFSVQAQTATSNQSAAELQKQTDQGTANMTGKTARDGTAGNTNSQGMEDRSGQVGSSTAGQTTTGSGSTATGATSGTAGHSGHAGHSDQSGSTAGSAGMSGSTGTGATGMSSQTSGQSGTAGATAAGTAKMNKADSKGIMDMAMVNMAEIEMGKLAQSKSQNPEVKTYAQQMIDDHTKGLAEVQGVAQSKGVTLPTELDTKHKAMSNRLAKLSGEKFDREYMKVGGLAAHKEAHALLKKNQKAAKDPDVQALVTKMMPVVEQHLKSAQQMPTAKAGTTSGK</sequence>
<feature type="compositionally biased region" description="Low complexity" evidence="1">
    <location>
        <begin position="73"/>
        <end position="102"/>
    </location>
</feature>
<gene>
    <name evidence="4" type="ORF">ACFPN5_07545</name>
</gene>
<dbReference type="Pfam" id="PF13628">
    <property type="entry name" value="DUF4142"/>
    <property type="match status" value="1"/>
</dbReference>
<evidence type="ECO:0000313" key="5">
    <source>
        <dbReference type="Proteomes" id="UP001596050"/>
    </source>
</evidence>
<feature type="domain" description="DUF4142" evidence="3">
    <location>
        <begin position="155"/>
        <end position="291"/>
    </location>
</feature>
<reference evidence="5" key="1">
    <citation type="journal article" date="2019" name="Int. J. Syst. Evol. Microbiol.">
        <title>The Global Catalogue of Microorganisms (GCM) 10K type strain sequencing project: providing services to taxonomists for standard genome sequencing and annotation.</title>
        <authorList>
            <consortium name="The Broad Institute Genomics Platform"/>
            <consortium name="The Broad Institute Genome Sequencing Center for Infectious Disease"/>
            <person name="Wu L."/>
            <person name="Ma J."/>
        </authorList>
    </citation>
    <scope>NUCLEOTIDE SEQUENCE [LARGE SCALE GENOMIC DNA]</scope>
    <source>
        <strain evidence="5">KACC 12649</strain>
    </source>
</reference>
<feature type="chain" id="PRO_5045849889" evidence="2">
    <location>
        <begin position="28"/>
        <end position="302"/>
    </location>
</feature>
<feature type="signal peptide" evidence="2">
    <location>
        <begin position="1"/>
        <end position="27"/>
    </location>
</feature>
<comment type="caution">
    <text evidence="4">The sequence shown here is derived from an EMBL/GenBank/DDBJ whole genome shotgun (WGS) entry which is preliminary data.</text>
</comment>
<evidence type="ECO:0000313" key="4">
    <source>
        <dbReference type="EMBL" id="MFC5459661.1"/>
    </source>
</evidence>
<evidence type="ECO:0000256" key="2">
    <source>
        <dbReference type="SAM" id="SignalP"/>
    </source>
</evidence>
<dbReference type="InterPro" id="IPR025419">
    <property type="entry name" value="DUF4142"/>
</dbReference>
<feature type="compositionally biased region" description="Polar residues" evidence="1">
    <location>
        <begin position="40"/>
        <end position="52"/>
    </location>
</feature>
<dbReference type="PANTHER" id="PTHR38593:SF1">
    <property type="entry name" value="BLR2558 PROTEIN"/>
    <property type="match status" value="1"/>
</dbReference>